<sequence>MLRISNPYAAIAYGQIAERSINPPGAIYAAVNRLTWLPKFGPPYAVVSSDTSVEKVELERPWMLLTAWRLGLDGPVTSVEGAKSVLEHRSFMRTPLSKVSIVIPKPERTVTVFATAKNATGIAADVLRYLGLLYGKLTIGDYGGKFYVIDVDPVPQLESREEVKELAEVL</sequence>
<keyword evidence="2" id="KW-1185">Reference proteome</keyword>
<organism evidence="1 2">
    <name type="scientific">Pyrobaculum arsenaticum</name>
    <dbReference type="NCBI Taxonomy" id="121277"/>
    <lineage>
        <taxon>Archaea</taxon>
        <taxon>Thermoproteota</taxon>
        <taxon>Thermoprotei</taxon>
        <taxon>Thermoproteales</taxon>
        <taxon>Thermoproteaceae</taxon>
        <taxon>Pyrobaculum</taxon>
    </lineage>
</organism>
<name>A0A7L4P5U7_9CREN</name>
<accession>A0A7L4P5U7</accession>
<reference evidence="1 2" key="1">
    <citation type="journal article" date="2020" name="Nat. Commun.">
        <title>The structures of two archaeal type IV pili illuminate evolutionary relationships.</title>
        <authorList>
            <person name="Wang F."/>
            <person name="Baquero D.P."/>
            <person name="Su Z."/>
            <person name="Beltran L.C."/>
            <person name="Prangishvili D."/>
            <person name="Krupovic M."/>
            <person name="Egelman E.H."/>
        </authorList>
    </citation>
    <scope>NUCLEOTIDE SEQUENCE [LARGE SCALE GENOMIC DNA]</scope>
    <source>
        <strain evidence="1 2">2GA</strain>
    </source>
</reference>
<evidence type="ECO:0000313" key="2">
    <source>
        <dbReference type="Proteomes" id="UP000554766"/>
    </source>
</evidence>
<proteinExistence type="predicted"/>
<dbReference type="OMA" id="PLARINM"/>
<comment type="caution">
    <text evidence="1">The sequence shown here is derived from an EMBL/GenBank/DDBJ whole genome shotgun (WGS) entry which is preliminary data.</text>
</comment>
<dbReference type="EMBL" id="JAAVJF010000001">
    <property type="protein sequence ID" value="NYR14531.1"/>
    <property type="molecule type" value="Genomic_DNA"/>
</dbReference>
<gene>
    <name evidence="1" type="ORF">HC235_00795</name>
</gene>
<dbReference type="AlphaFoldDB" id="A0A7L4P5U7"/>
<dbReference type="Proteomes" id="UP000554766">
    <property type="component" value="Unassembled WGS sequence"/>
</dbReference>
<protein>
    <submittedName>
        <fullName evidence="1">Uncharacterized protein</fullName>
    </submittedName>
</protein>
<evidence type="ECO:0000313" key="1">
    <source>
        <dbReference type="EMBL" id="NYR14531.1"/>
    </source>
</evidence>